<evidence type="ECO:0000313" key="3">
    <source>
        <dbReference type="Proteomes" id="UP000315010"/>
    </source>
</evidence>
<protein>
    <recommendedName>
        <fullName evidence="1">Hemerythrin-like domain-containing protein</fullName>
    </recommendedName>
</protein>
<accession>A0A5C5YYV3</accession>
<dbReference type="AlphaFoldDB" id="A0A5C5YYV3"/>
<keyword evidence="3" id="KW-1185">Reference proteome</keyword>
<dbReference type="EMBL" id="SJPJ01000001">
    <property type="protein sequence ID" value="TWT79623.1"/>
    <property type="molecule type" value="Genomic_DNA"/>
</dbReference>
<evidence type="ECO:0000259" key="1">
    <source>
        <dbReference type="Pfam" id="PF01814"/>
    </source>
</evidence>
<dbReference type="InterPro" id="IPR012312">
    <property type="entry name" value="Hemerythrin-like"/>
</dbReference>
<name>A0A5C5YYV3_9BACT</name>
<reference evidence="2 3" key="1">
    <citation type="submission" date="2019-02" db="EMBL/GenBank/DDBJ databases">
        <title>Deep-cultivation of Planctomycetes and their phenomic and genomic characterization uncovers novel biology.</title>
        <authorList>
            <person name="Wiegand S."/>
            <person name="Jogler M."/>
            <person name="Boedeker C."/>
            <person name="Pinto D."/>
            <person name="Vollmers J."/>
            <person name="Rivas-Marin E."/>
            <person name="Kohn T."/>
            <person name="Peeters S.H."/>
            <person name="Heuer A."/>
            <person name="Rast P."/>
            <person name="Oberbeckmann S."/>
            <person name="Bunk B."/>
            <person name="Jeske O."/>
            <person name="Meyerdierks A."/>
            <person name="Storesund J.E."/>
            <person name="Kallscheuer N."/>
            <person name="Luecker S."/>
            <person name="Lage O.M."/>
            <person name="Pohl T."/>
            <person name="Merkel B.J."/>
            <person name="Hornburger P."/>
            <person name="Mueller R.-W."/>
            <person name="Bruemmer F."/>
            <person name="Labrenz M."/>
            <person name="Spormann A.M."/>
            <person name="Op Den Camp H."/>
            <person name="Overmann J."/>
            <person name="Amann R."/>
            <person name="Jetten M.S.M."/>
            <person name="Mascher T."/>
            <person name="Medema M.H."/>
            <person name="Devos D.P."/>
            <person name="Kaster A.-K."/>
            <person name="Ovreas L."/>
            <person name="Rohde M."/>
            <person name="Galperin M.Y."/>
            <person name="Jogler C."/>
        </authorList>
    </citation>
    <scope>NUCLEOTIDE SEQUENCE [LARGE SCALE GENOMIC DNA]</scope>
    <source>
        <strain evidence="2 3">CA13</strain>
    </source>
</reference>
<dbReference type="Pfam" id="PF01814">
    <property type="entry name" value="Hemerythrin"/>
    <property type="match status" value="1"/>
</dbReference>
<dbReference type="OrthoDB" id="9793637at2"/>
<sequence length="163" mass="19170">MSSSWEQLERTCIEDHREIKRGYRELLSLIEKRDFVSAAVVANRLDKRAGPHIEFEEMYVFPEVHEAHGSAYVEEIFDERRRLIEVIDELKTLTPQSNPTQDQLEEWTLLLERGLERARSSGSLLVHLQVHSMEQQQEQLDVLRKLKEQGHRWSELASLKVAH</sequence>
<dbReference type="RefSeq" id="WP_146394797.1">
    <property type="nucleotide sequence ID" value="NZ_SJPJ01000001.1"/>
</dbReference>
<feature type="domain" description="Hemerythrin-like" evidence="1">
    <location>
        <begin position="13"/>
        <end position="107"/>
    </location>
</feature>
<evidence type="ECO:0000313" key="2">
    <source>
        <dbReference type="EMBL" id="TWT79623.1"/>
    </source>
</evidence>
<organism evidence="2 3">
    <name type="scientific">Novipirellula herctigrandis</name>
    <dbReference type="NCBI Taxonomy" id="2527986"/>
    <lineage>
        <taxon>Bacteria</taxon>
        <taxon>Pseudomonadati</taxon>
        <taxon>Planctomycetota</taxon>
        <taxon>Planctomycetia</taxon>
        <taxon>Pirellulales</taxon>
        <taxon>Pirellulaceae</taxon>
        <taxon>Novipirellula</taxon>
    </lineage>
</organism>
<comment type="caution">
    <text evidence="2">The sequence shown here is derived from an EMBL/GenBank/DDBJ whole genome shotgun (WGS) entry which is preliminary data.</text>
</comment>
<proteinExistence type="predicted"/>
<gene>
    <name evidence="2" type="ORF">CA13_10270</name>
</gene>
<dbReference type="Proteomes" id="UP000315010">
    <property type="component" value="Unassembled WGS sequence"/>
</dbReference>